<dbReference type="GeneID" id="54567921"/>
<organism evidence="2 3">
    <name type="scientific">Zasmidium cellare ATCC 36951</name>
    <dbReference type="NCBI Taxonomy" id="1080233"/>
    <lineage>
        <taxon>Eukaryota</taxon>
        <taxon>Fungi</taxon>
        <taxon>Dikarya</taxon>
        <taxon>Ascomycota</taxon>
        <taxon>Pezizomycotina</taxon>
        <taxon>Dothideomycetes</taxon>
        <taxon>Dothideomycetidae</taxon>
        <taxon>Mycosphaerellales</taxon>
        <taxon>Mycosphaerellaceae</taxon>
        <taxon>Zasmidium</taxon>
    </lineage>
</organism>
<dbReference type="PROSITE" id="PS50181">
    <property type="entry name" value="FBOX"/>
    <property type="match status" value="1"/>
</dbReference>
<dbReference type="AlphaFoldDB" id="A0A6A6BZ87"/>
<reference evidence="2" key="1">
    <citation type="journal article" date="2020" name="Stud. Mycol.">
        <title>101 Dothideomycetes genomes: a test case for predicting lifestyles and emergence of pathogens.</title>
        <authorList>
            <person name="Haridas S."/>
            <person name="Albert R."/>
            <person name="Binder M."/>
            <person name="Bloem J."/>
            <person name="Labutti K."/>
            <person name="Salamov A."/>
            <person name="Andreopoulos B."/>
            <person name="Baker S."/>
            <person name="Barry K."/>
            <person name="Bills G."/>
            <person name="Bluhm B."/>
            <person name="Cannon C."/>
            <person name="Castanera R."/>
            <person name="Culley D."/>
            <person name="Daum C."/>
            <person name="Ezra D."/>
            <person name="Gonzalez J."/>
            <person name="Henrissat B."/>
            <person name="Kuo A."/>
            <person name="Liang C."/>
            <person name="Lipzen A."/>
            <person name="Lutzoni F."/>
            <person name="Magnuson J."/>
            <person name="Mondo S."/>
            <person name="Nolan M."/>
            <person name="Ohm R."/>
            <person name="Pangilinan J."/>
            <person name="Park H.-J."/>
            <person name="Ramirez L."/>
            <person name="Alfaro M."/>
            <person name="Sun H."/>
            <person name="Tritt A."/>
            <person name="Yoshinaga Y."/>
            <person name="Zwiers L.-H."/>
            <person name="Turgeon B."/>
            <person name="Goodwin S."/>
            <person name="Spatafora J."/>
            <person name="Crous P."/>
            <person name="Grigoriev I."/>
        </authorList>
    </citation>
    <scope>NUCLEOTIDE SEQUENCE</scope>
    <source>
        <strain evidence="2">ATCC 36951</strain>
    </source>
</reference>
<proteinExistence type="predicted"/>
<dbReference type="InterPro" id="IPR036047">
    <property type="entry name" value="F-box-like_dom_sf"/>
</dbReference>
<evidence type="ECO:0000313" key="2">
    <source>
        <dbReference type="EMBL" id="KAF2159230.1"/>
    </source>
</evidence>
<dbReference type="RefSeq" id="XP_033660119.1">
    <property type="nucleotide sequence ID" value="XM_033814649.1"/>
</dbReference>
<evidence type="ECO:0000259" key="1">
    <source>
        <dbReference type="PROSITE" id="PS50181"/>
    </source>
</evidence>
<gene>
    <name evidence="2" type="ORF">M409DRAFT_61049</name>
</gene>
<dbReference type="InterPro" id="IPR001810">
    <property type="entry name" value="F-box_dom"/>
</dbReference>
<accession>A0A6A6BZ87</accession>
<feature type="domain" description="F-box" evidence="1">
    <location>
        <begin position="3"/>
        <end position="34"/>
    </location>
</feature>
<sequence length="412" mass="47127">MSPAAFDRLPYEILEAIASLLDSKDLICFTLLNKACYSAALPHIFSSIGFRINEQDKLKRDISGLVRALERADAFKHVRNLEIFGEWRTDDNPLVKFPGENEYQPWVANHHVAGQGGETVQLRWQADFAQSSKTYEDDAVWQPLADLLVRLPRLEDFIYECPHQLSLCLLERLHLSLPTCRLHLRCFRLRSLLDGKALDSYEQQLATSPNLSTIFTSFELFYEDYFADFGYKTIVKVASGVAPNLKEVRVNNFVTSNAVSRHACRAEFRPTPRKYEFPDKVSPKGALEVLELHGYEHGRGSIDIPCIELWDASTDFARLRRLRLGQVEEEILLWATKIGPFRDLTALTFCAWPRHHRRLHHTTIPAFLQSLPALKELEMIGDFCRHDLDAVITASGSLRRLHPDSEVAPDVR</sequence>
<keyword evidence="3" id="KW-1185">Reference proteome</keyword>
<dbReference type="Proteomes" id="UP000799537">
    <property type="component" value="Unassembled WGS sequence"/>
</dbReference>
<evidence type="ECO:0000313" key="3">
    <source>
        <dbReference type="Proteomes" id="UP000799537"/>
    </source>
</evidence>
<dbReference type="SUPFAM" id="SSF81383">
    <property type="entry name" value="F-box domain"/>
    <property type="match status" value="1"/>
</dbReference>
<dbReference type="OrthoDB" id="3945550at2759"/>
<name>A0A6A6BZ87_ZASCE</name>
<dbReference type="EMBL" id="ML993641">
    <property type="protein sequence ID" value="KAF2159230.1"/>
    <property type="molecule type" value="Genomic_DNA"/>
</dbReference>
<protein>
    <recommendedName>
        <fullName evidence="1">F-box domain-containing protein</fullName>
    </recommendedName>
</protein>